<organism evidence="2 3">
    <name type="scientific">Vigna angularis var. angularis</name>
    <dbReference type="NCBI Taxonomy" id="157739"/>
    <lineage>
        <taxon>Eukaryota</taxon>
        <taxon>Viridiplantae</taxon>
        <taxon>Streptophyta</taxon>
        <taxon>Embryophyta</taxon>
        <taxon>Tracheophyta</taxon>
        <taxon>Spermatophyta</taxon>
        <taxon>Magnoliopsida</taxon>
        <taxon>eudicotyledons</taxon>
        <taxon>Gunneridae</taxon>
        <taxon>Pentapetalae</taxon>
        <taxon>rosids</taxon>
        <taxon>fabids</taxon>
        <taxon>Fabales</taxon>
        <taxon>Fabaceae</taxon>
        <taxon>Papilionoideae</taxon>
        <taxon>50 kb inversion clade</taxon>
        <taxon>NPAAA clade</taxon>
        <taxon>indigoferoid/millettioid clade</taxon>
        <taxon>Phaseoleae</taxon>
        <taxon>Vigna</taxon>
    </lineage>
</organism>
<evidence type="ECO:0000313" key="2">
    <source>
        <dbReference type="EMBL" id="BAU01233.1"/>
    </source>
</evidence>
<accession>A0A0S3T8I7</accession>
<keyword evidence="3" id="KW-1185">Reference proteome</keyword>
<dbReference type="EMBL" id="AP015044">
    <property type="protein sequence ID" value="BAU01233.1"/>
    <property type="molecule type" value="Genomic_DNA"/>
</dbReference>
<dbReference type="CDD" id="cd22157">
    <property type="entry name" value="F-box_AtFBW1-like"/>
    <property type="match status" value="1"/>
</dbReference>
<dbReference type="OrthoDB" id="1751495at2759"/>
<gene>
    <name evidence="2" type="primary">Vigan.11G042400</name>
    <name evidence="2" type="ORF">VIGAN_11042400</name>
</gene>
<sequence length="100" mass="11896">MAISSARKLPDDLIPEILSWLPVKNLMRLRCVSMTWNSLIMNPYFVKLYLKKSSRNPQILFHEDLCDEAINTLSWEELIWLGPLYFSICWHERSRSVINR</sequence>
<protein>
    <recommendedName>
        <fullName evidence="1">F-box domain-containing protein</fullName>
    </recommendedName>
</protein>
<proteinExistence type="predicted"/>
<dbReference type="AlphaFoldDB" id="A0A0S3T8I7"/>
<dbReference type="SMART" id="SM00256">
    <property type="entry name" value="FBOX"/>
    <property type="match status" value="1"/>
</dbReference>
<dbReference type="PROSITE" id="PS50181">
    <property type="entry name" value="FBOX"/>
    <property type="match status" value="1"/>
</dbReference>
<dbReference type="InterPro" id="IPR050796">
    <property type="entry name" value="SCF_F-box_component"/>
</dbReference>
<dbReference type="Pfam" id="PF00646">
    <property type="entry name" value="F-box"/>
    <property type="match status" value="1"/>
</dbReference>
<reference evidence="2 3" key="1">
    <citation type="journal article" date="2015" name="Sci. Rep.">
        <title>The power of single molecule real-time sequencing technology in the de novo assembly of a eukaryotic genome.</title>
        <authorList>
            <person name="Sakai H."/>
            <person name="Naito K."/>
            <person name="Ogiso-Tanaka E."/>
            <person name="Takahashi Y."/>
            <person name="Iseki K."/>
            <person name="Muto C."/>
            <person name="Satou K."/>
            <person name="Teruya K."/>
            <person name="Shiroma A."/>
            <person name="Shimoji M."/>
            <person name="Hirano T."/>
            <person name="Itoh T."/>
            <person name="Kaga A."/>
            <person name="Tomooka N."/>
        </authorList>
    </citation>
    <scope>NUCLEOTIDE SEQUENCE [LARGE SCALE GENOMIC DNA]</scope>
    <source>
        <strain evidence="3">cv. Shumari</strain>
    </source>
</reference>
<dbReference type="Proteomes" id="UP000291084">
    <property type="component" value="Chromosome 11"/>
</dbReference>
<dbReference type="Gene3D" id="1.20.1280.50">
    <property type="match status" value="1"/>
</dbReference>
<evidence type="ECO:0000313" key="3">
    <source>
        <dbReference type="Proteomes" id="UP000291084"/>
    </source>
</evidence>
<dbReference type="InterPro" id="IPR036047">
    <property type="entry name" value="F-box-like_dom_sf"/>
</dbReference>
<feature type="domain" description="F-box" evidence="1">
    <location>
        <begin position="3"/>
        <end position="48"/>
    </location>
</feature>
<dbReference type="SUPFAM" id="SSF81383">
    <property type="entry name" value="F-box domain"/>
    <property type="match status" value="1"/>
</dbReference>
<dbReference type="PANTHER" id="PTHR31672">
    <property type="entry name" value="BNACNNG10540D PROTEIN"/>
    <property type="match status" value="1"/>
</dbReference>
<evidence type="ECO:0000259" key="1">
    <source>
        <dbReference type="PROSITE" id="PS50181"/>
    </source>
</evidence>
<dbReference type="PANTHER" id="PTHR31672:SF13">
    <property type="entry name" value="F-BOX PROTEIN CPR30-LIKE"/>
    <property type="match status" value="1"/>
</dbReference>
<dbReference type="InterPro" id="IPR001810">
    <property type="entry name" value="F-box_dom"/>
</dbReference>
<name>A0A0S3T8I7_PHAAN</name>